<dbReference type="InterPro" id="IPR010667">
    <property type="entry name" value="Phage_T4_Gp19"/>
</dbReference>
<organism evidence="1 5">
    <name type="scientific">Cupriavidus oxalaticus</name>
    <dbReference type="NCBI Taxonomy" id="96344"/>
    <lineage>
        <taxon>Bacteria</taxon>
        <taxon>Pseudomonadati</taxon>
        <taxon>Pseudomonadota</taxon>
        <taxon>Betaproteobacteria</taxon>
        <taxon>Burkholderiales</taxon>
        <taxon>Burkholderiaceae</taxon>
        <taxon>Cupriavidus</taxon>
    </lineage>
</organism>
<proteinExistence type="predicted"/>
<dbReference type="GeneID" id="303489742"/>
<dbReference type="PANTHER" id="PTHR38009">
    <property type="entry name" value="CONSERVED HYPOTHETICAL PHAGE TAIL PROTEIN"/>
    <property type="match status" value="1"/>
</dbReference>
<dbReference type="RefSeq" id="WP_029044858.1">
    <property type="nucleotide sequence ID" value="NZ_CP032518.1"/>
</dbReference>
<dbReference type="Proteomes" id="UP000623307">
    <property type="component" value="Chromosome 1"/>
</dbReference>
<reference evidence="1 5" key="2">
    <citation type="submission" date="2018-09" db="EMBL/GenBank/DDBJ databases">
        <title>Complete genome sequence of Cupriavidus oxalaticus T2, a bacterium capable of phenol tolerance and degradation.</title>
        <authorList>
            <person name="Yan J."/>
        </authorList>
    </citation>
    <scope>NUCLEOTIDE SEQUENCE [LARGE SCALE GENOMIC DNA]</scope>
    <source>
        <strain evidence="1 5">T2</strain>
    </source>
</reference>
<dbReference type="EMBL" id="OGUS01000142">
    <property type="protein sequence ID" value="SPC23233.1"/>
    <property type="molecule type" value="Genomic_DNA"/>
</dbReference>
<keyword evidence="6" id="KW-1185">Reference proteome</keyword>
<dbReference type="Proteomes" id="UP000325743">
    <property type="component" value="Chromosome 1"/>
</dbReference>
<name>A0A375GP44_9BURK</name>
<sequence>MAATDIRIDPFPVFNFRVELDGLVVASFSEVSGLTADGDAIDYREGKDPTNNVRKLQGLRKYTPLMFKRGYVQDDTLWQWYRRIADGANERRNGSVILMNEAHRDVLGWNFVNAWINKIEGPSLTATGNQVAVESMELHHEGLTIEIISTAP</sequence>
<gene>
    <name evidence="3" type="ORF">CO2235_MP70011</name>
    <name evidence="1" type="ORF">D2917_04410</name>
    <name evidence="2" type="ORF">JTE92_09420</name>
</gene>
<evidence type="ECO:0000313" key="6">
    <source>
        <dbReference type="Proteomes" id="UP000623307"/>
    </source>
</evidence>
<dbReference type="GO" id="GO:0005198">
    <property type="term" value="F:structural molecule activity"/>
    <property type="evidence" value="ECO:0007669"/>
    <property type="project" value="InterPro"/>
</dbReference>
<reference evidence="2 6" key="3">
    <citation type="submission" date="2021-02" db="EMBL/GenBank/DDBJ databases">
        <title>Complete Genome Sequence of Cupriavidus oxalaticus Strain Ox1, a Soil Oxalate-Degrading Species.</title>
        <authorList>
            <person name="Palmieri F."/>
            <person name="Udriet P."/>
            <person name="Deuasquier M."/>
            <person name="Beaudoing E."/>
            <person name="Johnson S.L."/>
            <person name="Davenport K.W."/>
            <person name="Chain P.S."/>
            <person name="Bindschedler S."/>
            <person name="Junier P."/>
        </authorList>
    </citation>
    <scope>NUCLEOTIDE SEQUENCE [LARGE SCALE GENOMIC DNA]</scope>
    <source>
        <strain evidence="2 6">Ox1</strain>
    </source>
</reference>
<evidence type="ECO:0000313" key="5">
    <source>
        <dbReference type="Proteomes" id="UP000325743"/>
    </source>
</evidence>
<evidence type="ECO:0000313" key="4">
    <source>
        <dbReference type="Proteomes" id="UP000256862"/>
    </source>
</evidence>
<accession>A0A375GP44</accession>
<dbReference type="EMBL" id="CP032518">
    <property type="protein sequence ID" value="QEZ43550.1"/>
    <property type="molecule type" value="Genomic_DNA"/>
</dbReference>
<evidence type="ECO:0000313" key="3">
    <source>
        <dbReference type="EMBL" id="SPC23233.1"/>
    </source>
</evidence>
<dbReference type="EMBL" id="CP069811">
    <property type="protein sequence ID" value="QRQ90859.1"/>
    <property type="molecule type" value="Genomic_DNA"/>
</dbReference>
<dbReference type="OrthoDB" id="9799891at2"/>
<protein>
    <submittedName>
        <fullName evidence="1">Phage tail protein</fullName>
    </submittedName>
</protein>
<dbReference type="PANTHER" id="PTHR38009:SF1">
    <property type="entry name" value="CONSERVED HYPOTHETICAL PHAGE TAIL PROTEIN"/>
    <property type="match status" value="1"/>
</dbReference>
<dbReference type="InterPro" id="IPR011747">
    <property type="entry name" value="CHP02241"/>
</dbReference>
<dbReference type="Proteomes" id="UP000256862">
    <property type="component" value="Plasmid CO2235_mp"/>
</dbReference>
<geneLocation type="plasmid" evidence="4">
    <name>co2235_mp</name>
</geneLocation>
<dbReference type="NCBIfam" id="TIGR02241">
    <property type="entry name" value="conserved hypothetical phage tail region protein"/>
    <property type="match status" value="1"/>
</dbReference>
<evidence type="ECO:0000313" key="2">
    <source>
        <dbReference type="EMBL" id="QRQ90859.1"/>
    </source>
</evidence>
<reference evidence="3 4" key="1">
    <citation type="submission" date="2018-01" db="EMBL/GenBank/DDBJ databases">
        <authorList>
            <person name="Clerissi C."/>
        </authorList>
    </citation>
    <scope>NUCLEOTIDE SEQUENCE [LARGE SCALE GENOMIC DNA]</scope>
    <source>
        <strain evidence="3">Cupriavidus oxalaticus LMG 2235</strain>
        <plasmid evidence="4">co2235_mp</plasmid>
    </source>
</reference>
<dbReference type="AlphaFoldDB" id="A0A375GP44"/>
<evidence type="ECO:0000313" key="1">
    <source>
        <dbReference type="EMBL" id="QEZ43550.1"/>
    </source>
</evidence>
<dbReference type="Pfam" id="PF06841">
    <property type="entry name" value="Phage_T4_gp19"/>
    <property type="match status" value="1"/>
</dbReference>